<dbReference type="OrthoDB" id="2623159at2"/>
<feature type="signal peptide" evidence="1">
    <location>
        <begin position="1"/>
        <end position="18"/>
    </location>
</feature>
<dbReference type="InterPro" id="IPR025237">
    <property type="entry name" value="DUF4183"/>
</dbReference>
<evidence type="ECO:0000256" key="1">
    <source>
        <dbReference type="SAM" id="SignalP"/>
    </source>
</evidence>
<dbReference type="AlphaFoldDB" id="A0A0A6VFP4"/>
<evidence type="ECO:0000313" key="4">
    <source>
        <dbReference type="Proteomes" id="UP000030588"/>
    </source>
</evidence>
<evidence type="ECO:0000259" key="2">
    <source>
        <dbReference type="Pfam" id="PF13799"/>
    </source>
</evidence>
<gene>
    <name evidence="3" type="ORF">NG54_03530</name>
</gene>
<dbReference type="STRING" id="363870.NG54_03530"/>
<sequence length="126" mass="13048">MALKIMKLAVFATTNVTANPVVSTFFYENAAQVVGAGTITIPVESFWTDTGANASTLPALTTNNSFFNVFINGIQQMGNLLAYTPGDTGTGQLVVTVPEGSTVEAGVPIVLSVTNYTPAAATDILT</sequence>
<dbReference type="RefSeq" id="WP_035353251.1">
    <property type="nucleotide sequence ID" value="NZ_JBCNCJ010000104.1"/>
</dbReference>
<accession>A0A0A6VFP4</accession>
<dbReference type="Proteomes" id="UP000030588">
    <property type="component" value="Unassembled WGS sequence"/>
</dbReference>
<keyword evidence="1" id="KW-0732">Signal</keyword>
<dbReference type="EMBL" id="JRUN01000006">
    <property type="protein sequence ID" value="KHD86391.1"/>
    <property type="molecule type" value="Genomic_DNA"/>
</dbReference>
<evidence type="ECO:0000313" key="3">
    <source>
        <dbReference type="EMBL" id="KHD86391.1"/>
    </source>
</evidence>
<dbReference type="Pfam" id="PF13799">
    <property type="entry name" value="DUF4183"/>
    <property type="match status" value="1"/>
</dbReference>
<feature type="domain" description="DUF4183" evidence="2">
    <location>
        <begin position="43"/>
        <end position="113"/>
    </location>
</feature>
<organism evidence="3 4">
    <name type="scientific">Heyndrickxia ginsengihumi</name>
    <dbReference type="NCBI Taxonomy" id="363870"/>
    <lineage>
        <taxon>Bacteria</taxon>
        <taxon>Bacillati</taxon>
        <taxon>Bacillota</taxon>
        <taxon>Bacilli</taxon>
        <taxon>Bacillales</taxon>
        <taxon>Bacillaceae</taxon>
        <taxon>Heyndrickxia</taxon>
    </lineage>
</organism>
<feature type="chain" id="PRO_5002023005" description="DUF4183 domain-containing protein" evidence="1">
    <location>
        <begin position="19"/>
        <end position="126"/>
    </location>
</feature>
<proteinExistence type="predicted"/>
<reference evidence="3 4" key="1">
    <citation type="submission" date="2014-10" db="EMBL/GenBank/DDBJ databases">
        <title>Draft genome of phytase producing Bacillus ginsengihumi strain M2.11.</title>
        <authorList>
            <person name="Toymentseva A."/>
            <person name="Boulygina E.A."/>
            <person name="Kazakov S.V."/>
            <person name="Kayumov I."/>
            <person name="Suleimanova A.D."/>
            <person name="Mardanova A.M."/>
            <person name="Maria S.N."/>
            <person name="Sergey M.Y."/>
            <person name="Sharipova M.R."/>
        </authorList>
    </citation>
    <scope>NUCLEOTIDE SEQUENCE [LARGE SCALE GENOMIC DNA]</scope>
    <source>
        <strain evidence="3 4">M2.11</strain>
    </source>
</reference>
<comment type="caution">
    <text evidence="3">The sequence shown here is derived from an EMBL/GenBank/DDBJ whole genome shotgun (WGS) entry which is preliminary data.</text>
</comment>
<protein>
    <recommendedName>
        <fullName evidence="2">DUF4183 domain-containing protein</fullName>
    </recommendedName>
</protein>
<name>A0A0A6VFP4_9BACI</name>